<keyword evidence="4" id="KW-0597">Phosphoprotein</keyword>
<evidence type="ECO:0000256" key="7">
    <source>
        <dbReference type="ARBA" id="ARBA00022741"/>
    </source>
</evidence>
<evidence type="ECO:0000256" key="3">
    <source>
        <dbReference type="ARBA" id="ARBA00012438"/>
    </source>
</evidence>
<dbReference type="InterPro" id="IPR036890">
    <property type="entry name" value="HATPase_C_sf"/>
</dbReference>
<dbReference type="CDD" id="cd06225">
    <property type="entry name" value="HAMP"/>
    <property type="match status" value="1"/>
</dbReference>
<dbReference type="PROSITE" id="PS50885">
    <property type="entry name" value="HAMP"/>
    <property type="match status" value="1"/>
</dbReference>
<dbReference type="Pfam" id="PF00672">
    <property type="entry name" value="HAMP"/>
    <property type="match status" value="1"/>
</dbReference>
<keyword evidence="11" id="KW-0902">Two-component regulatory system</keyword>
<feature type="transmembrane region" description="Helical" evidence="12">
    <location>
        <begin position="37"/>
        <end position="58"/>
    </location>
</feature>
<organism evidence="14 15">
    <name type="scientific">Actinocatenispora sera</name>
    <dbReference type="NCBI Taxonomy" id="390989"/>
    <lineage>
        <taxon>Bacteria</taxon>
        <taxon>Bacillati</taxon>
        <taxon>Actinomycetota</taxon>
        <taxon>Actinomycetes</taxon>
        <taxon>Micromonosporales</taxon>
        <taxon>Micromonosporaceae</taxon>
        <taxon>Actinocatenispora</taxon>
    </lineage>
</organism>
<evidence type="ECO:0000313" key="14">
    <source>
        <dbReference type="EMBL" id="BCJ31614.1"/>
    </source>
</evidence>
<dbReference type="GO" id="GO:0005524">
    <property type="term" value="F:ATP binding"/>
    <property type="evidence" value="ECO:0007669"/>
    <property type="project" value="UniProtKB-KW"/>
</dbReference>
<keyword evidence="6 12" id="KW-0812">Transmembrane</keyword>
<keyword evidence="5" id="KW-0808">Transferase</keyword>
<keyword evidence="9" id="KW-0067">ATP-binding</keyword>
<evidence type="ECO:0000256" key="9">
    <source>
        <dbReference type="ARBA" id="ARBA00022840"/>
    </source>
</evidence>
<dbReference type="SUPFAM" id="SSF55874">
    <property type="entry name" value="ATPase domain of HSP90 chaperone/DNA topoisomerase II/histidine kinase"/>
    <property type="match status" value="1"/>
</dbReference>
<gene>
    <name evidence="14" type="ORF">Asera_57220</name>
</gene>
<dbReference type="Gene3D" id="1.20.5.1930">
    <property type="match status" value="1"/>
</dbReference>
<dbReference type="PANTHER" id="PTHR24421:SF10">
    <property type="entry name" value="NITRATE_NITRITE SENSOR PROTEIN NARQ"/>
    <property type="match status" value="1"/>
</dbReference>
<dbReference type="Proteomes" id="UP000680750">
    <property type="component" value="Chromosome"/>
</dbReference>
<dbReference type="Gene3D" id="3.30.565.10">
    <property type="entry name" value="Histidine kinase-like ATPase, C-terminal domain"/>
    <property type="match status" value="1"/>
</dbReference>
<evidence type="ECO:0000256" key="6">
    <source>
        <dbReference type="ARBA" id="ARBA00022692"/>
    </source>
</evidence>
<accession>A0A810L7V5</accession>
<dbReference type="Pfam" id="PF02518">
    <property type="entry name" value="HATPase_c"/>
    <property type="match status" value="1"/>
</dbReference>
<comment type="catalytic activity">
    <reaction evidence="1">
        <text>ATP + protein L-histidine = ADP + protein N-phospho-L-histidine.</text>
        <dbReference type="EC" id="2.7.13.3"/>
    </reaction>
</comment>
<reference evidence="14" key="1">
    <citation type="submission" date="2020-08" db="EMBL/GenBank/DDBJ databases">
        <title>Whole genome shotgun sequence of Actinocatenispora sera NBRC 101916.</title>
        <authorList>
            <person name="Komaki H."/>
            <person name="Tamura T."/>
        </authorList>
    </citation>
    <scope>NUCLEOTIDE SEQUENCE</scope>
    <source>
        <strain evidence="14">NBRC 101916</strain>
    </source>
</reference>
<dbReference type="GO" id="GO:0000155">
    <property type="term" value="F:phosphorelay sensor kinase activity"/>
    <property type="evidence" value="ECO:0007669"/>
    <property type="project" value="InterPro"/>
</dbReference>
<evidence type="ECO:0000256" key="8">
    <source>
        <dbReference type="ARBA" id="ARBA00022777"/>
    </source>
</evidence>
<proteinExistence type="predicted"/>
<protein>
    <recommendedName>
        <fullName evidence="3">histidine kinase</fullName>
        <ecNumber evidence="3">2.7.13.3</ecNumber>
    </recommendedName>
</protein>
<keyword evidence="7" id="KW-0547">Nucleotide-binding</keyword>
<dbReference type="GO" id="GO:0046983">
    <property type="term" value="F:protein dimerization activity"/>
    <property type="evidence" value="ECO:0007669"/>
    <property type="project" value="InterPro"/>
</dbReference>
<dbReference type="InterPro" id="IPR003594">
    <property type="entry name" value="HATPase_dom"/>
</dbReference>
<feature type="domain" description="HAMP" evidence="13">
    <location>
        <begin position="55"/>
        <end position="107"/>
    </location>
</feature>
<evidence type="ECO:0000256" key="4">
    <source>
        <dbReference type="ARBA" id="ARBA00022553"/>
    </source>
</evidence>
<comment type="subcellular location">
    <subcellularLocation>
        <location evidence="2">Membrane</location>
    </subcellularLocation>
</comment>
<evidence type="ECO:0000256" key="12">
    <source>
        <dbReference type="SAM" id="Phobius"/>
    </source>
</evidence>
<dbReference type="PANTHER" id="PTHR24421">
    <property type="entry name" value="NITRATE/NITRITE SENSOR PROTEIN NARX-RELATED"/>
    <property type="match status" value="1"/>
</dbReference>
<evidence type="ECO:0000256" key="1">
    <source>
        <dbReference type="ARBA" id="ARBA00000085"/>
    </source>
</evidence>
<keyword evidence="10 12" id="KW-1133">Transmembrane helix</keyword>
<dbReference type="InterPro" id="IPR003660">
    <property type="entry name" value="HAMP_dom"/>
</dbReference>
<dbReference type="KEGG" id="aser:Asera_57220"/>
<evidence type="ECO:0000256" key="11">
    <source>
        <dbReference type="ARBA" id="ARBA00023012"/>
    </source>
</evidence>
<sequence length="312" mass="32665">MFWRLFAINGLLFAIGTAILAASPATVSSPVLVTELPVLLVGLLLILVATAVLLRLSLAPLGELTSAMRRADLPGGGPRLAEGSGGDLRELVRSFNSMLDRLAAEHDDTAARALAAQEGERQRISRELHDEIGQSLTVALLSLRRVADRAPDALRPDIAGAQDAVRASLDDVREVAHRLRPGVLSDLGLRSALTALATEFAHSSGLAVERTVDADLPALPDEVELVVFRVAQEALTNVARHARASRAELTCTAVPGSVTLRVADDGRGGGHVAGAGIRGMRERARLIGATLSIEAGPAGGTEVRLVVPVEEG</sequence>
<evidence type="ECO:0000256" key="10">
    <source>
        <dbReference type="ARBA" id="ARBA00022989"/>
    </source>
</evidence>
<evidence type="ECO:0000259" key="13">
    <source>
        <dbReference type="PROSITE" id="PS50885"/>
    </source>
</evidence>
<keyword evidence="15" id="KW-1185">Reference proteome</keyword>
<name>A0A810L7V5_9ACTN</name>
<evidence type="ECO:0000256" key="5">
    <source>
        <dbReference type="ARBA" id="ARBA00022679"/>
    </source>
</evidence>
<evidence type="ECO:0000256" key="2">
    <source>
        <dbReference type="ARBA" id="ARBA00004370"/>
    </source>
</evidence>
<dbReference type="SMART" id="SM00304">
    <property type="entry name" value="HAMP"/>
    <property type="match status" value="1"/>
</dbReference>
<dbReference type="InterPro" id="IPR011712">
    <property type="entry name" value="Sig_transdc_His_kin_sub3_dim/P"/>
</dbReference>
<dbReference type="InterPro" id="IPR050482">
    <property type="entry name" value="Sensor_HK_TwoCompSys"/>
</dbReference>
<dbReference type="AlphaFoldDB" id="A0A810L7V5"/>
<dbReference type="GO" id="GO:0016020">
    <property type="term" value="C:membrane"/>
    <property type="evidence" value="ECO:0007669"/>
    <property type="project" value="UniProtKB-SubCell"/>
</dbReference>
<evidence type="ECO:0000313" key="15">
    <source>
        <dbReference type="Proteomes" id="UP000680750"/>
    </source>
</evidence>
<dbReference type="CDD" id="cd16917">
    <property type="entry name" value="HATPase_UhpB-NarQ-NarX-like"/>
    <property type="match status" value="1"/>
</dbReference>
<keyword evidence="8 14" id="KW-0418">Kinase</keyword>
<dbReference type="EMBL" id="AP023354">
    <property type="protein sequence ID" value="BCJ31614.1"/>
    <property type="molecule type" value="Genomic_DNA"/>
</dbReference>
<dbReference type="Pfam" id="PF07730">
    <property type="entry name" value="HisKA_3"/>
    <property type="match status" value="1"/>
</dbReference>
<dbReference type="EC" id="2.7.13.3" evidence="3"/>
<keyword evidence="12" id="KW-0472">Membrane</keyword>